<protein>
    <recommendedName>
        <fullName evidence="2">M23ase beta-sheet core domain-containing protein</fullName>
    </recommendedName>
</protein>
<dbReference type="SUPFAM" id="SSF51261">
    <property type="entry name" value="Duplicated hybrid motif"/>
    <property type="match status" value="1"/>
</dbReference>
<dbReference type="InterPro" id="IPR011055">
    <property type="entry name" value="Dup_hybrid_motif"/>
</dbReference>
<dbReference type="Gene3D" id="2.60.40.1590">
    <property type="entry name" value="Peptidoglycan hydrolase domains"/>
    <property type="match status" value="1"/>
</dbReference>
<dbReference type="CDD" id="cd12797">
    <property type="entry name" value="M23_peptidase"/>
    <property type="match status" value="1"/>
</dbReference>
<feature type="region of interest" description="Disordered" evidence="1">
    <location>
        <begin position="324"/>
        <end position="344"/>
    </location>
</feature>
<gene>
    <name evidence="3" type="ORF">NSJP_0042</name>
</gene>
<dbReference type="Gene3D" id="2.70.70.10">
    <property type="entry name" value="Glucose Permease (Domain IIA)"/>
    <property type="match status" value="1"/>
</dbReference>
<evidence type="ECO:0000259" key="2">
    <source>
        <dbReference type="Pfam" id="PF01551"/>
    </source>
</evidence>
<dbReference type="Pfam" id="PF01551">
    <property type="entry name" value="Peptidase_M23"/>
    <property type="match status" value="1"/>
</dbReference>
<dbReference type="AlphaFoldDB" id="A0A1W1HZP9"/>
<dbReference type="PANTHER" id="PTHR21666">
    <property type="entry name" value="PEPTIDASE-RELATED"/>
    <property type="match status" value="1"/>
</dbReference>
<evidence type="ECO:0000256" key="1">
    <source>
        <dbReference type="SAM" id="MobiDB-lite"/>
    </source>
</evidence>
<dbReference type="STRING" id="1325564.NSJP_0042"/>
<dbReference type="EMBL" id="LT828648">
    <property type="protein sequence ID" value="SLM46214.1"/>
    <property type="molecule type" value="Genomic_DNA"/>
</dbReference>
<dbReference type="Proteomes" id="UP000192042">
    <property type="component" value="Chromosome I"/>
</dbReference>
<dbReference type="KEGG" id="nja:NSJP_0042"/>
<name>A0A1W1HZP9_9BACT</name>
<feature type="domain" description="M23ase beta-sheet core" evidence="2">
    <location>
        <begin position="213"/>
        <end position="307"/>
    </location>
</feature>
<evidence type="ECO:0000313" key="3">
    <source>
        <dbReference type="EMBL" id="SLM46214.1"/>
    </source>
</evidence>
<evidence type="ECO:0000313" key="4">
    <source>
        <dbReference type="Proteomes" id="UP000192042"/>
    </source>
</evidence>
<proteinExistence type="predicted"/>
<dbReference type="PANTHER" id="PTHR21666:SF285">
    <property type="entry name" value="M23 FAMILY METALLOPEPTIDASE"/>
    <property type="match status" value="1"/>
</dbReference>
<sequence>MMEQAAVQTERTSTRTFRRMSSFDRTIITGVVLLTSVFPVELFSTAPPPPRGSDGQYSGKQGQVVVVKVPHQEEVTEVKGTILNRTVPFFREYRRGEVPGYVGLIGIDMQDEPGTHELAVVVTKGEEVKHLSYNVLVTKEKFNIEHLTLPKDKVDLDDKAVTRWKAEQEQVKQALVENSASRLWRSSFVEPVSGKRTGIFGSVRVMNGQPRNPHNGEDIGAPLGTEVATTNDGVVRLTVDHFFSGKGIFVDHGLGFYSMYFHLSEVLVKEGDLVKAGQVIGKVGATGRATGPHLHWGVKLNGARVNPYALLDLPFSSAAASGMPPASASSAASPVSAGAISAKQ</sequence>
<accession>A0A1W1HZP9</accession>
<organism evidence="3 4">
    <name type="scientific">Nitrospira japonica</name>
    <dbReference type="NCBI Taxonomy" id="1325564"/>
    <lineage>
        <taxon>Bacteria</taxon>
        <taxon>Pseudomonadati</taxon>
        <taxon>Nitrospirota</taxon>
        <taxon>Nitrospiria</taxon>
        <taxon>Nitrospirales</taxon>
        <taxon>Nitrospiraceae</taxon>
        <taxon>Nitrospira</taxon>
    </lineage>
</organism>
<dbReference type="InterPro" id="IPR050570">
    <property type="entry name" value="Cell_wall_metabolism_enzyme"/>
</dbReference>
<reference evidence="3 4" key="1">
    <citation type="submission" date="2017-03" db="EMBL/GenBank/DDBJ databases">
        <authorList>
            <person name="Afonso C.L."/>
            <person name="Miller P.J."/>
            <person name="Scott M.A."/>
            <person name="Spackman E."/>
            <person name="Goraichik I."/>
            <person name="Dimitrov K.M."/>
            <person name="Suarez D.L."/>
            <person name="Swayne D.E."/>
        </authorList>
    </citation>
    <scope>NUCLEOTIDE SEQUENCE [LARGE SCALE GENOMIC DNA]</scope>
    <source>
        <strain evidence="3">Genome sequencing of Nitrospira japonica strain NJ11</strain>
    </source>
</reference>
<keyword evidence="4" id="KW-1185">Reference proteome</keyword>
<dbReference type="InterPro" id="IPR016047">
    <property type="entry name" value="M23ase_b-sheet_dom"/>
</dbReference>
<dbReference type="GO" id="GO:0004222">
    <property type="term" value="F:metalloendopeptidase activity"/>
    <property type="evidence" value="ECO:0007669"/>
    <property type="project" value="TreeGrafter"/>
</dbReference>